<dbReference type="AlphaFoldDB" id="A0A3P3ZRY4"/>
<gene>
    <name evidence="2" type="ORF">CARN8_6490002</name>
</gene>
<organism evidence="2">
    <name type="scientific">mine drainage metagenome</name>
    <dbReference type="NCBI Taxonomy" id="410659"/>
    <lineage>
        <taxon>unclassified sequences</taxon>
        <taxon>metagenomes</taxon>
        <taxon>ecological metagenomes</taxon>
    </lineage>
</organism>
<sequence length="26" mass="2917">MHGMQEVRGSIPRTSTKFDDSIDPIV</sequence>
<proteinExistence type="predicted"/>
<evidence type="ECO:0000256" key="1">
    <source>
        <dbReference type="SAM" id="MobiDB-lite"/>
    </source>
</evidence>
<accession>A0A3P3ZRY4</accession>
<dbReference type="EMBL" id="UOYP01000611">
    <property type="protein sequence ID" value="VAY89402.1"/>
    <property type="molecule type" value="Genomic_DNA"/>
</dbReference>
<name>A0A3P3ZRY4_9ZZZZ</name>
<reference evidence="2" key="1">
    <citation type="submission" date="2018-10" db="EMBL/GenBank/DDBJ databases">
        <authorList>
            <person name="Plewniak F."/>
        </authorList>
    </citation>
    <scope>NUCLEOTIDE SEQUENCE</scope>
</reference>
<evidence type="ECO:0000313" key="2">
    <source>
        <dbReference type="EMBL" id="VAY89402.1"/>
    </source>
</evidence>
<feature type="region of interest" description="Disordered" evidence="1">
    <location>
        <begin position="1"/>
        <end position="26"/>
    </location>
</feature>
<protein>
    <submittedName>
        <fullName evidence="2">Uncharacterized protein</fullName>
    </submittedName>
</protein>